<feature type="repeat" description="WD" evidence="3">
    <location>
        <begin position="1175"/>
        <end position="1206"/>
    </location>
</feature>
<gene>
    <name evidence="6" type="ORF">BJP36_12355</name>
</gene>
<evidence type="ECO:0000259" key="5">
    <source>
        <dbReference type="Pfam" id="PF20703"/>
    </source>
</evidence>
<dbReference type="PANTHER" id="PTHR19848">
    <property type="entry name" value="WD40 REPEAT PROTEIN"/>
    <property type="match status" value="1"/>
</dbReference>
<dbReference type="InterPro" id="IPR020472">
    <property type="entry name" value="WD40_PAC1"/>
</dbReference>
<feature type="domain" description="Peptidase C14 caspase" evidence="4">
    <location>
        <begin position="4"/>
        <end position="258"/>
    </location>
</feature>
<dbReference type="Pfam" id="PF00400">
    <property type="entry name" value="WD40"/>
    <property type="match status" value="8"/>
</dbReference>
<feature type="repeat" description="WD" evidence="3">
    <location>
        <begin position="1218"/>
        <end position="1249"/>
    </location>
</feature>
<evidence type="ECO:0000256" key="1">
    <source>
        <dbReference type="ARBA" id="ARBA00022574"/>
    </source>
</evidence>
<evidence type="ECO:0000313" key="7">
    <source>
        <dbReference type="Proteomes" id="UP000176944"/>
    </source>
</evidence>
<dbReference type="InterPro" id="IPR015943">
    <property type="entry name" value="WD40/YVTN_repeat-like_dom_sf"/>
</dbReference>
<dbReference type="InterPro" id="IPR036322">
    <property type="entry name" value="WD40_repeat_dom_sf"/>
</dbReference>
<dbReference type="PROSITE" id="PS50294">
    <property type="entry name" value="WD_REPEATS_REGION"/>
    <property type="match status" value="3"/>
</dbReference>
<evidence type="ECO:0000256" key="3">
    <source>
        <dbReference type="PROSITE-ProRule" id="PRU00221"/>
    </source>
</evidence>
<dbReference type="InterPro" id="IPR011047">
    <property type="entry name" value="Quinoprotein_ADH-like_sf"/>
</dbReference>
<evidence type="ECO:0000259" key="4">
    <source>
        <dbReference type="Pfam" id="PF00656"/>
    </source>
</evidence>
<dbReference type="Gene3D" id="2.130.10.10">
    <property type="entry name" value="YVTN repeat-like/Quinoprotein amine dehydrogenase"/>
    <property type="match status" value="3"/>
</dbReference>
<dbReference type="Pfam" id="PF20703">
    <property type="entry name" value="nSTAND1"/>
    <property type="match status" value="1"/>
</dbReference>
<dbReference type="PROSITE" id="PS50082">
    <property type="entry name" value="WD_REPEATS_2"/>
    <property type="match status" value="5"/>
</dbReference>
<proteinExistence type="predicted"/>
<dbReference type="SUPFAM" id="SSF52540">
    <property type="entry name" value="P-loop containing nucleoside triphosphate hydrolases"/>
    <property type="match status" value="1"/>
</dbReference>
<dbReference type="PANTHER" id="PTHR19848:SF8">
    <property type="entry name" value="F-BOX AND WD REPEAT DOMAIN CONTAINING 7"/>
    <property type="match status" value="1"/>
</dbReference>
<name>A0A1D9FZ96_MOOP1</name>
<dbReference type="InterPro" id="IPR049052">
    <property type="entry name" value="nSTAND1"/>
</dbReference>
<keyword evidence="2" id="KW-0677">Repeat</keyword>
<dbReference type="SUPFAM" id="SSF50998">
    <property type="entry name" value="Quinoprotein alcohol dehydrogenase-like"/>
    <property type="match status" value="1"/>
</dbReference>
<accession>A0A1D9FZ96</accession>
<dbReference type="InterPro" id="IPR019775">
    <property type="entry name" value="WD40_repeat_CS"/>
</dbReference>
<dbReference type="EMBL" id="CP017708">
    <property type="protein sequence ID" value="AOY80594.1"/>
    <property type="molecule type" value="Genomic_DNA"/>
</dbReference>
<organism evidence="6 7">
    <name type="scientific">Moorena producens (strain JHB)</name>
    <dbReference type="NCBI Taxonomy" id="1454205"/>
    <lineage>
        <taxon>Bacteria</taxon>
        <taxon>Bacillati</taxon>
        <taxon>Cyanobacteriota</taxon>
        <taxon>Cyanophyceae</taxon>
        <taxon>Coleofasciculales</taxon>
        <taxon>Coleofasciculaceae</taxon>
        <taxon>Moorena</taxon>
    </lineage>
</organism>
<evidence type="ECO:0000313" key="6">
    <source>
        <dbReference type="EMBL" id="AOY80594.1"/>
    </source>
</evidence>
<dbReference type="InterPro" id="IPR001680">
    <property type="entry name" value="WD40_rpt"/>
</dbReference>
<feature type="repeat" description="WD" evidence="3">
    <location>
        <begin position="1123"/>
        <end position="1164"/>
    </location>
</feature>
<protein>
    <submittedName>
        <fullName evidence="6">Caspase family protein</fullName>
    </submittedName>
</protein>
<dbReference type="SUPFAM" id="SSF52129">
    <property type="entry name" value="Caspase-like"/>
    <property type="match status" value="1"/>
</dbReference>
<dbReference type="CDD" id="cd00200">
    <property type="entry name" value="WD40"/>
    <property type="match status" value="2"/>
</dbReference>
<dbReference type="PRINTS" id="PR00320">
    <property type="entry name" value="GPROTEINBRPT"/>
</dbReference>
<dbReference type="PROSITE" id="PS00678">
    <property type="entry name" value="WD_REPEATS_1"/>
    <property type="match status" value="2"/>
</dbReference>
<dbReference type="Proteomes" id="UP000176944">
    <property type="component" value="Chromosome"/>
</dbReference>
<feature type="repeat" description="WD" evidence="3">
    <location>
        <begin position="1367"/>
        <end position="1408"/>
    </location>
</feature>
<dbReference type="SUPFAM" id="SSF50978">
    <property type="entry name" value="WD40 repeat-like"/>
    <property type="match status" value="1"/>
</dbReference>
<feature type="repeat" description="WD" evidence="3">
    <location>
        <begin position="1410"/>
        <end position="1451"/>
    </location>
</feature>
<evidence type="ECO:0000256" key="2">
    <source>
        <dbReference type="ARBA" id="ARBA00022737"/>
    </source>
</evidence>
<dbReference type="InterPro" id="IPR011600">
    <property type="entry name" value="Pept_C14_caspase"/>
</dbReference>
<dbReference type="InterPro" id="IPR029030">
    <property type="entry name" value="Caspase-like_dom_sf"/>
</dbReference>
<sequence>MFSRNLAFIIGINNYTNGISPLNTAVKDAKKLAEILRTKHDYEVWLWLDQVATLSNFHKFLFHTLPEQVTENDRLFFYFAGHGVALNGDDGPAGYLIPQDAKLGDTNSYLPMTKLHDAFISLPCRHFLGILDCCFAGAFRWSNTRDLLTSPEVIHQERYDRFISDPAWQIITSSASDQKALDNFNLDSVRGQVGNHSPFSSALLEALEGAADIYPPATNGKPAGDGVITATELYLHLRDRVEIATEKCRLRQTPGIWCLNKHDKGEYIFLSPGHELNLPPAPPLDESQNPYRGLNSFDEKHSSLFFGRTLLVEKLHNFVKANPLTVVLGASGSGKSSLVKGGLIPNLRQYKTWCILPPIRPGETPLQPLNDVLCNAKLPGVEPQNPEHNLAMSIDVWAKNNPNSKLLLFIDQSEEIITLCRNLDERKEFLQQILTAINAHGDKLRVVLSLRSDFEPQVRDAGLRFVPTDYNVGNTVLKNCWHNGRFIVPGMTRGELKEAIEKPAQARVMYFQPHELVEQLIDEVADMPGALPLLSFALSELYLKYLRRQRQAQYRGITIDRALTQADYIELGGVMRSLTQRADEEYQALVNENPAYDQVIRHVMLRMVALTGGELARRRVPLSELEYPPQKNDLVKEVIDRFTNARLLVTGEDAEGNPYVEPAHDALVRGWQRLLEWKQKDEENLLLQRRLTPAAVEWKSQQKARFLWHTNPRLDLLKKVSLSDDNWLNQVEAEFVRRSVKRKSFNTRRNWGVAIAVFLGLGTGLVFSLIGQRDALIGQISANRQAAEANLLNQELDALLNSLRASKSLKDWPRYLSLFKPDSKLEARVRATLQKAVYGIRERDRLEQDKGQMISGLSTNGRKLANLEQYGFVCSWDNLVCLWDKSGELMAKFLEPQHSLKSITFSPDRSKLIIASNKVSPDGSVSHDSPLTLRLWDLKSKKQLAEFKGRSGDVWSVSFSPDGSKIAIAGDEGIRLWDANGKQIPEFKGGQDRVTHVVFSPDGTKLAAVNSTRYWSFDSNQYEGSIKVSLWDLKGQQIGQLKGNVLVEKVIFSPDGTWLATTGPYGSTEYGTVRFWDLLGNQVGQLKGAFGDVIFSPDGRLLAGSGENIPRVWDLWGNQLGEFKGHQGGGSGVIFSSDGKQLVTAGIDGTVRLWDLNGKEFSQFNGQQEISFDGFSFSPDGSKFATAEKDGNARLWDLSGKKLAEFNGPNLERRSSRVIFSPDGQQLAVTGEDSIIRLWDVKNRTLLKTESKKSQLRDGSFLLTNKDKDDTILWNWEGKQLAKFEDLKGDIKSVSLSPNGNKLATLEQGLVENSTVYLWNWEGKQLAKFKGSGYSMTFSPDGNLLATSGSGTAQLWDLSGKKVAEFTTAYPYGVVSISFSPNGKLIATAGLDGIVKLWDLESKLQVAEFNAEHRGQVKDLTFSPNGKLLAMVRNDGIAKFWRVESFDELMVRGCNWVRNYLENNPNIEKSDRHLCDNVNK</sequence>
<dbReference type="Pfam" id="PF00656">
    <property type="entry name" value="Peptidase_C14"/>
    <property type="match status" value="1"/>
</dbReference>
<dbReference type="Gene3D" id="3.40.50.1460">
    <property type="match status" value="1"/>
</dbReference>
<reference evidence="7" key="1">
    <citation type="submission" date="2016-10" db="EMBL/GenBank/DDBJ databases">
        <title>Comparative genomics uncovers the prolific and rare metabolic potential of the cyanobacterial genus Moorea.</title>
        <authorList>
            <person name="Leao T."/>
            <person name="Castelao G."/>
            <person name="Korobeynikov A."/>
            <person name="Monroe E.A."/>
            <person name="Podell S."/>
            <person name="Glukhov E."/>
            <person name="Allen E."/>
            <person name="Gerwick W.H."/>
            <person name="Gerwick L."/>
        </authorList>
    </citation>
    <scope>NUCLEOTIDE SEQUENCE [LARGE SCALE GENOMIC DNA]</scope>
    <source>
        <strain evidence="7">JHB</strain>
    </source>
</reference>
<dbReference type="GO" id="GO:0004197">
    <property type="term" value="F:cysteine-type endopeptidase activity"/>
    <property type="evidence" value="ECO:0007669"/>
    <property type="project" value="InterPro"/>
</dbReference>
<keyword evidence="1 3" id="KW-0853">WD repeat</keyword>
<dbReference type="InterPro" id="IPR027417">
    <property type="entry name" value="P-loop_NTPase"/>
</dbReference>
<dbReference type="GO" id="GO:0006508">
    <property type="term" value="P:proteolysis"/>
    <property type="evidence" value="ECO:0007669"/>
    <property type="project" value="InterPro"/>
</dbReference>
<dbReference type="SMART" id="SM00320">
    <property type="entry name" value="WD40"/>
    <property type="match status" value="12"/>
</dbReference>
<feature type="domain" description="Novel STAND NTPase 1" evidence="5">
    <location>
        <begin position="290"/>
        <end position="704"/>
    </location>
</feature>